<evidence type="ECO:0000313" key="1">
    <source>
        <dbReference type="EMBL" id="KAJ7042605.1"/>
    </source>
</evidence>
<gene>
    <name evidence="1" type="ORF">C8F04DRAFT_1030405</name>
</gene>
<protein>
    <recommendedName>
        <fullName evidence="3">BTB domain-containing protein</fullName>
    </recommendedName>
</protein>
<sequence>MPAELTVVPNRSLEFWFPDGDVILSCPQPDGRPFVYRVHRFILSQHSMPFAEMFKTESLAPRQTLEGLPVLPLPEPATEIYKLLCCLYNALNRAAFHDLERPITRYDWLLRISIQYKIGPLRESIISQLKTEWPIALAGWDAREAHIGVLRRQHAAAGGRVHNMWLDDRLSEPVLTIHTARSIGLLQLLPAAFYDLTRRDPRADWNALHTVATRLLPENERLLAQGVRSARWSALSAQDLLVLAGLKETLSMLVRDMWDCKRMAQMAHPACELRRNEILDRAKEMAIVTRDPLHAAQVARQYTTNAGMCKPCEAEVVKCFLTFRVCCWQTLVKKFLKQGCIN</sequence>
<comment type="caution">
    <text evidence="1">The sequence shown here is derived from an EMBL/GenBank/DDBJ whole genome shotgun (WGS) entry which is preliminary data.</text>
</comment>
<dbReference type="Proteomes" id="UP001218188">
    <property type="component" value="Unassembled WGS sequence"/>
</dbReference>
<dbReference type="EMBL" id="JARJCM010000012">
    <property type="protein sequence ID" value="KAJ7042605.1"/>
    <property type="molecule type" value="Genomic_DNA"/>
</dbReference>
<name>A0AAD6XBS9_9AGAR</name>
<proteinExistence type="predicted"/>
<organism evidence="1 2">
    <name type="scientific">Mycena alexandri</name>
    <dbReference type="NCBI Taxonomy" id="1745969"/>
    <lineage>
        <taxon>Eukaryota</taxon>
        <taxon>Fungi</taxon>
        <taxon>Dikarya</taxon>
        <taxon>Basidiomycota</taxon>
        <taxon>Agaricomycotina</taxon>
        <taxon>Agaricomycetes</taxon>
        <taxon>Agaricomycetidae</taxon>
        <taxon>Agaricales</taxon>
        <taxon>Marasmiineae</taxon>
        <taxon>Mycenaceae</taxon>
        <taxon>Mycena</taxon>
    </lineage>
</organism>
<keyword evidence="2" id="KW-1185">Reference proteome</keyword>
<evidence type="ECO:0000313" key="2">
    <source>
        <dbReference type="Proteomes" id="UP001218188"/>
    </source>
</evidence>
<dbReference type="AlphaFoldDB" id="A0AAD6XBS9"/>
<reference evidence="1" key="1">
    <citation type="submission" date="2023-03" db="EMBL/GenBank/DDBJ databases">
        <title>Massive genome expansion in bonnet fungi (Mycena s.s.) driven by repeated elements and novel gene families across ecological guilds.</title>
        <authorList>
            <consortium name="Lawrence Berkeley National Laboratory"/>
            <person name="Harder C.B."/>
            <person name="Miyauchi S."/>
            <person name="Viragh M."/>
            <person name="Kuo A."/>
            <person name="Thoen E."/>
            <person name="Andreopoulos B."/>
            <person name="Lu D."/>
            <person name="Skrede I."/>
            <person name="Drula E."/>
            <person name="Henrissat B."/>
            <person name="Morin E."/>
            <person name="Kohler A."/>
            <person name="Barry K."/>
            <person name="LaButti K."/>
            <person name="Morin E."/>
            <person name="Salamov A."/>
            <person name="Lipzen A."/>
            <person name="Mereny Z."/>
            <person name="Hegedus B."/>
            <person name="Baldrian P."/>
            <person name="Stursova M."/>
            <person name="Weitz H."/>
            <person name="Taylor A."/>
            <person name="Grigoriev I.V."/>
            <person name="Nagy L.G."/>
            <person name="Martin F."/>
            <person name="Kauserud H."/>
        </authorList>
    </citation>
    <scope>NUCLEOTIDE SEQUENCE</scope>
    <source>
        <strain evidence="1">CBHHK200</strain>
    </source>
</reference>
<evidence type="ECO:0008006" key="3">
    <source>
        <dbReference type="Google" id="ProtNLM"/>
    </source>
</evidence>
<accession>A0AAD6XBS9</accession>